<dbReference type="AlphaFoldDB" id="A0A9P9AXX3"/>
<protein>
    <submittedName>
        <fullName evidence="2">Uncharacterized protein</fullName>
    </submittedName>
</protein>
<evidence type="ECO:0000313" key="2">
    <source>
        <dbReference type="EMBL" id="KAH6898205.1"/>
    </source>
</evidence>
<organism evidence="2 3">
    <name type="scientific">Thelonectria olida</name>
    <dbReference type="NCBI Taxonomy" id="1576542"/>
    <lineage>
        <taxon>Eukaryota</taxon>
        <taxon>Fungi</taxon>
        <taxon>Dikarya</taxon>
        <taxon>Ascomycota</taxon>
        <taxon>Pezizomycotina</taxon>
        <taxon>Sordariomycetes</taxon>
        <taxon>Hypocreomycetidae</taxon>
        <taxon>Hypocreales</taxon>
        <taxon>Nectriaceae</taxon>
        <taxon>Thelonectria</taxon>
    </lineage>
</organism>
<reference evidence="2 3" key="1">
    <citation type="journal article" date="2021" name="Nat. Commun.">
        <title>Genetic determinants of endophytism in the Arabidopsis root mycobiome.</title>
        <authorList>
            <person name="Mesny F."/>
            <person name="Miyauchi S."/>
            <person name="Thiergart T."/>
            <person name="Pickel B."/>
            <person name="Atanasova L."/>
            <person name="Karlsson M."/>
            <person name="Huettel B."/>
            <person name="Barry K.W."/>
            <person name="Haridas S."/>
            <person name="Chen C."/>
            <person name="Bauer D."/>
            <person name="Andreopoulos W."/>
            <person name="Pangilinan J."/>
            <person name="LaButti K."/>
            <person name="Riley R."/>
            <person name="Lipzen A."/>
            <person name="Clum A."/>
            <person name="Drula E."/>
            <person name="Henrissat B."/>
            <person name="Kohler A."/>
            <person name="Grigoriev I.V."/>
            <person name="Martin F.M."/>
            <person name="Hacquard S."/>
        </authorList>
    </citation>
    <scope>NUCLEOTIDE SEQUENCE [LARGE SCALE GENOMIC DNA]</scope>
    <source>
        <strain evidence="2 3">MPI-CAGE-CH-0241</strain>
    </source>
</reference>
<gene>
    <name evidence="2" type="ORF">B0T10DRAFT_453546</name>
</gene>
<comment type="caution">
    <text evidence="2">The sequence shown here is derived from an EMBL/GenBank/DDBJ whole genome shotgun (WGS) entry which is preliminary data.</text>
</comment>
<proteinExistence type="predicted"/>
<name>A0A9P9AXX3_9HYPO</name>
<evidence type="ECO:0000256" key="1">
    <source>
        <dbReference type="SAM" id="MobiDB-lite"/>
    </source>
</evidence>
<feature type="region of interest" description="Disordered" evidence="1">
    <location>
        <begin position="456"/>
        <end position="477"/>
    </location>
</feature>
<feature type="compositionally biased region" description="Basic and acidic residues" evidence="1">
    <location>
        <begin position="462"/>
        <end position="477"/>
    </location>
</feature>
<dbReference type="EMBL" id="JAGPYM010000002">
    <property type="protein sequence ID" value="KAH6898205.1"/>
    <property type="molecule type" value="Genomic_DNA"/>
</dbReference>
<dbReference type="Proteomes" id="UP000777438">
    <property type="component" value="Unassembled WGS sequence"/>
</dbReference>
<feature type="compositionally biased region" description="Basic and acidic residues" evidence="1">
    <location>
        <begin position="254"/>
        <end position="268"/>
    </location>
</feature>
<evidence type="ECO:0000313" key="3">
    <source>
        <dbReference type="Proteomes" id="UP000777438"/>
    </source>
</evidence>
<keyword evidence="3" id="KW-1185">Reference proteome</keyword>
<sequence length="477" mass="54561">MSNVEGDQNSVTSGTAVNDGQQATMAQLRLDRFPWIEAQLLDDRRQMELFKQIITEIVTDLGIDPNTVSKCVQSSADALMRSNLFKPKVISGWGAIRAIRRSVAKARENWTDERMFILPAVQLLCLWAAVNVRMVATEGKDDVTRFMRTTEMYRYVTIAIDIYARHQGPFFLEFQPVPNATITSYSRLGLPIVHAPVPLPSAQNTRLQLGNDRLLGPIEGRSFRHPEPAVDEEKMSQVKEVNQQAVQQLPVPNDRPKQNLTEDKNSEKEIHDGLELTVAVTREDAMRTAGNLFNKLDDPMRYAADTLVDQVGTFLAEDHLELLDRRQASNLFVWCTQRPEQKFKDWAERMRQVEYGQTVVNKTVVMSKQNLFQTYESRMDQAWDWLSDHADDAEKVRLWAEMMRPLIRTKELYRRQTGHGGINSQAISALQGLIIVWLKELLAVTKALEALRGRQEAMQSIETRKRPRVDGPTKMEQ</sequence>
<accession>A0A9P9AXX3</accession>
<feature type="region of interest" description="Disordered" evidence="1">
    <location>
        <begin position="247"/>
        <end position="268"/>
    </location>
</feature>